<evidence type="ECO:0000256" key="2">
    <source>
        <dbReference type="ARBA" id="ARBA00022576"/>
    </source>
</evidence>
<accession>E1ZCC8</accession>
<dbReference type="PANTHER" id="PTHR42790:SF19">
    <property type="entry name" value="KYNURENINE_ALPHA-AMINOADIPATE AMINOTRANSFERASE, MITOCHONDRIAL"/>
    <property type="match status" value="1"/>
</dbReference>
<keyword evidence="8" id="KW-1185">Reference proteome</keyword>
<evidence type="ECO:0000313" key="7">
    <source>
        <dbReference type="EMBL" id="EFN56794.1"/>
    </source>
</evidence>
<evidence type="ECO:0000256" key="4">
    <source>
        <dbReference type="ARBA" id="ARBA00022898"/>
    </source>
</evidence>
<keyword evidence="4" id="KW-0663">Pyridoxal phosphate</keyword>
<organism evidence="8">
    <name type="scientific">Chlorella variabilis</name>
    <name type="common">Green alga</name>
    <dbReference type="NCBI Taxonomy" id="554065"/>
    <lineage>
        <taxon>Eukaryota</taxon>
        <taxon>Viridiplantae</taxon>
        <taxon>Chlorophyta</taxon>
        <taxon>core chlorophytes</taxon>
        <taxon>Trebouxiophyceae</taxon>
        <taxon>Chlorellales</taxon>
        <taxon>Chlorellaceae</taxon>
        <taxon>Chlorella clade</taxon>
        <taxon>Chlorella</taxon>
    </lineage>
</organism>
<feature type="domain" description="Aminotransferase class I/classII large" evidence="6">
    <location>
        <begin position="256"/>
        <end position="488"/>
    </location>
</feature>
<dbReference type="RefSeq" id="XP_005848896.1">
    <property type="nucleotide sequence ID" value="XM_005848834.1"/>
</dbReference>
<dbReference type="Pfam" id="PF00155">
    <property type="entry name" value="Aminotran_1_2"/>
    <property type="match status" value="1"/>
</dbReference>
<dbReference type="PANTHER" id="PTHR42790">
    <property type="entry name" value="AMINOTRANSFERASE"/>
    <property type="match status" value="1"/>
</dbReference>
<dbReference type="eggNOG" id="KOG0634">
    <property type="taxonomic scope" value="Eukaryota"/>
</dbReference>
<evidence type="ECO:0000259" key="6">
    <source>
        <dbReference type="Pfam" id="PF00155"/>
    </source>
</evidence>
<dbReference type="InParanoid" id="E1ZCC8"/>
<reference evidence="7 8" key="1">
    <citation type="journal article" date="2010" name="Plant Cell">
        <title>The Chlorella variabilis NC64A genome reveals adaptation to photosymbiosis, coevolution with viruses, and cryptic sex.</title>
        <authorList>
            <person name="Blanc G."/>
            <person name="Duncan G."/>
            <person name="Agarkova I."/>
            <person name="Borodovsky M."/>
            <person name="Gurnon J."/>
            <person name="Kuo A."/>
            <person name="Lindquist E."/>
            <person name="Lucas S."/>
            <person name="Pangilinan J."/>
            <person name="Polle J."/>
            <person name="Salamov A."/>
            <person name="Terry A."/>
            <person name="Yamada T."/>
            <person name="Dunigan D.D."/>
            <person name="Grigoriev I.V."/>
            <person name="Claverie J.M."/>
            <person name="Van Etten J.L."/>
        </authorList>
    </citation>
    <scope>NUCLEOTIDE SEQUENCE [LARGE SCALE GENOMIC DNA]</scope>
    <source>
        <strain evidence="7 8">NC64A</strain>
    </source>
</reference>
<dbReference type="Gene3D" id="3.40.640.10">
    <property type="entry name" value="Type I PLP-dependent aspartate aminotransferase-like (Major domain)"/>
    <property type="match status" value="2"/>
</dbReference>
<dbReference type="InterPro" id="IPR050859">
    <property type="entry name" value="Class-I_PLP-dep_aminotransf"/>
</dbReference>
<dbReference type="InterPro" id="IPR004839">
    <property type="entry name" value="Aminotransferase_I/II_large"/>
</dbReference>
<dbReference type="STRING" id="554065.E1ZCC8"/>
<dbReference type="GeneID" id="17355965"/>
<sequence length="500" mass="53485">MGDASAEEQKAAQAAPPAGPSATAADASPPTPFDALRLLSRQGALRTEGCLRQLLSKYHGVEGLVAMNGGLPPQASFPLTSLQFGVAGVAEGETEAVELSPEQLAGSQQYNIAPAGFPPLQRWAAAHVAALHAPPGPHRVLLTAGASQGLELVCSLFLDDGDCLLVEEFTYPQARTRSAGQQAASRHRGRRQPGCMLECNLAPRSCRVLPVPMDHDGMLPFQLEQASLSLLSAAANVLEQAAAAGGPQPKLLYTVPTGQNPTGACTPLERKRAIYDICSRHGLLILEDDAYQYLQFPAGPLRPPGLAGLPARSSYLSLDTQGRVIRLDTCAKFLAPGLRLGWAVAAPAVVGKMTDLLNAQTLGPSGLSQGIAYRLLETWGGEGLERHLWRLQAGYAASAAALHAAARRHLEGLAEWREPRAGMFMWLRLLGVEDASDIQEELREARVVVVPGRACHPRASDPSFRCPFVRVSFSHLPPEELEEGMRRLGAVLHSLQQQRQ</sequence>
<evidence type="ECO:0000313" key="8">
    <source>
        <dbReference type="Proteomes" id="UP000008141"/>
    </source>
</evidence>
<dbReference type="OrthoDB" id="691673at2759"/>
<dbReference type="CDD" id="cd00609">
    <property type="entry name" value="AAT_like"/>
    <property type="match status" value="1"/>
</dbReference>
<dbReference type="GO" id="GO:0030170">
    <property type="term" value="F:pyridoxal phosphate binding"/>
    <property type="evidence" value="ECO:0007669"/>
    <property type="project" value="InterPro"/>
</dbReference>
<dbReference type="Proteomes" id="UP000008141">
    <property type="component" value="Unassembled WGS sequence"/>
</dbReference>
<comment type="cofactor">
    <cofactor evidence="1">
        <name>pyridoxal 5'-phosphate</name>
        <dbReference type="ChEBI" id="CHEBI:597326"/>
    </cofactor>
</comment>
<proteinExistence type="predicted"/>
<feature type="region of interest" description="Disordered" evidence="5">
    <location>
        <begin position="1"/>
        <end position="33"/>
    </location>
</feature>
<dbReference type="OMA" id="YYFIQMP"/>
<protein>
    <recommendedName>
        <fullName evidence="6">Aminotransferase class I/classII large domain-containing protein</fullName>
    </recommendedName>
</protein>
<feature type="compositionally biased region" description="Low complexity" evidence="5">
    <location>
        <begin position="11"/>
        <end position="28"/>
    </location>
</feature>
<dbReference type="AlphaFoldDB" id="E1ZCC8"/>
<dbReference type="SUPFAM" id="SSF53383">
    <property type="entry name" value="PLP-dependent transferases"/>
    <property type="match status" value="1"/>
</dbReference>
<dbReference type="GO" id="GO:0008483">
    <property type="term" value="F:transaminase activity"/>
    <property type="evidence" value="ECO:0007669"/>
    <property type="project" value="UniProtKB-KW"/>
</dbReference>
<evidence type="ECO:0000256" key="5">
    <source>
        <dbReference type="SAM" id="MobiDB-lite"/>
    </source>
</evidence>
<keyword evidence="2" id="KW-0032">Aminotransferase</keyword>
<evidence type="ECO:0000256" key="3">
    <source>
        <dbReference type="ARBA" id="ARBA00022679"/>
    </source>
</evidence>
<keyword evidence="3" id="KW-0808">Transferase</keyword>
<evidence type="ECO:0000256" key="1">
    <source>
        <dbReference type="ARBA" id="ARBA00001933"/>
    </source>
</evidence>
<dbReference type="InterPro" id="IPR015421">
    <property type="entry name" value="PyrdxlP-dep_Trfase_major"/>
</dbReference>
<dbReference type="InterPro" id="IPR015424">
    <property type="entry name" value="PyrdxlP-dep_Trfase"/>
</dbReference>
<gene>
    <name evidence="7" type="ORF">CHLNCDRAFT_144288</name>
</gene>
<name>E1ZCC8_CHLVA</name>
<dbReference type="EMBL" id="GL433841">
    <property type="protein sequence ID" value="EFN56794.1"/>
    <property type="molecule type" value="Genomic_DNA"/>
</dbReference>
<dbReference type="GO" id="GO:1901605">
    <property type="term" value="P:alpha-amino acid metabolic process"/>
    <property type="evidence" value="ECO:0007669"/>
    <property type="project" value="TreeGrafter"/>
</dbReference>
<dbReference type="KEGG" id="cvr:CHLNCDRAFT_144288"/>